<keyword evidence="3" id="KW-0560">Oxidoreductase</keyword>
<evidence type="ECO:0000256" key="4">
    <source>
        <dbReference type="ARBA" id="ARBA00023157"/>
    </source>
</evidence>
<protein>
    <recommendedName>
        <fullName evidence="7">Thioredoxin domain-containing protein</fullName>
    </recommendedName>
</protein>
<keyword evidence="6" id="KW-0472">Membrane</keyword>
<dbReference type="PANTHER" id="PTHR13887">
    <property type="entry name" value="GLUTATHIONE S-TRANSFERASE KAPPA"/>
    <property type="match status" value="1"/>
</dbReference>
<keyword evidence="5" id="KW-0676">Redox-active center</keyword>
<evidence type="ECO:0000256" key="3">
    <source>
        <dbReference type="ARBA" id="ARBA00023002"/>
    </source>
</evidence>
<dbReference type="PROSITE" id="PS51352">
    <property type="entry name" value="THIOREDOXIN_2"/>
    <property type="match status" value="1"/>
</dbReference>
<dbReference type="Gene3D" id="3.40.30.10">
    <property type="entry name" value="Glutaredoxin"/>
    <property type="match status" value="1"/>
</dbReference>
<evidence type="ECO:0000313" key="9">
    <source>
        <dbReference type="Proteomes" id="UP000178184"/>
    </source>
</evidence>
<evidence type="ECO:0000256" key="2">
    <source>
        <dbReference type="ARBA" id="ARBA00022729"/>
    </source>
</evidence>
<keyword evidence="6" id="KW-1133">Transmembrane helix</keyword>
<evidence type="ECO:0000256" key="5">
    <source>
        <dbReference type="ARBA" id="ARBA00023284"/>
    </source>
</evidence>
<proteinExistence type="inferred from homology"/>
<dbReference type="EMBL" id="MFUO01000030">
    <property type="protein sequence ID" value="OGI83328.1"/>
    <property type="molecule type" value="Genomic_DNA"/>
</dbReference>
<gene>
    <name evidence="8" type="ORF">A2903_02915</name>
</gene>
<reference evidence="8 9" key="1">
    <citation type="journal article" date="2016" name="Nat. Commun.">
        <title>Thousands of microbial genomes shed light on interconnected biogeochemical processes in an aquifer system.</title>
        <authorList>
            <person name="Anantharaman K."/>
            <person name="Brown C.T."/>
            <person name="Hug L.A."/>
            <person name="Sharon I."/>
            <person name="Castelle C.J."/>
            <person name="Probst A.J."/>
            <person name="Thomas B.C."/>
            <person name="Singh A."/>
            <person name="Wilkins M.J."/>
            <person name="Karaoz U."/>
            <person name="Brodie E.L."/>
            <person name="Williams K.H."/>
            <person name="Hubbard S.S."/>
            <person name="Banfield J.F."/>
        </authorList>
    </citation>
    <scope>NUCLEOTIDE SEQUENCE [LARGE SCALE GENOMIC DNA]</scope>
</reference>
<evidence type="ECO:0000259" key="7">
    <source>
        <dbReference type="PROSITE" id="PS51352"/>
    </source>
</evidence>
<dbReference type="Proteomes" id="UP000178184">
    <property type="component" value="Unassembled WGS sequence"/>
</dbReference>
<feature type="domain" description="Thioredoxin" evidence="7">
    <location>
        <begin position="54"/>
        <end position="199"/>
    </location>
</feature>
<dbReference type="InterPro" id="IPR036249">
    <property type="entry name" value="Thioredoxin-like_sf"/>
</dbReference>
<name>A0A1F6WN82_9BACT</name>
<keyword evidence="4" id="KW-1015">Disulfide bond</keyword>
<sequence length="263" mass="28451">MNNEENTQNNINNGSEPVIEVAQDEIKKISTESKKLSMPVAILLAGIIIALAVVVSSGNGNSFKLKNNNGKINVSDIGDTREMEQVTKNDHIKGDLNKAKIAVVEFSDLQCPYCRQIHPVLTKMVETYGTDVAWVYRHFPLESIHPRARISAHGSECAAELAGNDGFWKFIDGIFTYAGTTDPFTDEGLNTFAVNAGVNVDAFKACQTSGKYNDKIDDYLDDASSSGAQGTPDITVVNLKTGEAVHIGADPSILASVIEKMLK</sequence>
<accession>A0A1F6WN82</accession>
<dbReference type="AlphaFoldDB" id="A0A1F6WN82"/>
<dbReference type="InterPro" id="IPR012336">
    <property type="entry name" value="Thioredoxin-like_fold"/>
</dbReference>
<dbReference type="SUPFAM" id="SSF52833">
    <property type="entry name" value="Thioredoxin-like"/>
    <property type="match status" value="1"/>
</dbReference>
<dbReference type="InterPro" id="IPR013766">
    <property type="entry name" value="Thioredoxin_domain"/>
</dbReference>
<dbReference type="STRING" id="1801764.A2903_02915"/>
<comment type="caution">
    <text evidence="8">The sequence shown here is derived from an EMBL/GenBank/DDBJ whole genome shotgun (WGS) entry which is preliminary data.</text>
</comment>
<evidence type="ECO:0000256" key="1">
    <source>
        <dbReference type="ARBA" id="ARBA00005791"/>
    </source>
</evidence>
<keyword evidence="6" id="KW-0812">Transmembrane</keyword>
<comment type="similarity">
    <text evidence="1">Belongs to the thioredoxin family. DsbA subfamily.</text>
</comment>
<keyword evidence="2" id="KW-0732">Signal</keyword>
<dbReference type="Pfam" id="PF13462">
    <property type="entry name" value="Thioredoxin_4"/>
    <property type="match status" value="1"/>
</dbReference>
<organism evidence="8 9">
    <name type="scientific">Candidatus Nomurabacteria bacterium RIFCSPLOWO2_01_FULL_33_17</name>
    <dbReference type="NCBI Taxonomy" id="1801764"/>
    <lineage>
        <taxon>Bacteria</taxon>
        <taxon>Candidatus Nomuraibacteriota</taxon>
    </lineage>
</organism>
<dbReference type="GO" id="GO:0016491">
    <property type="term" value="F:oxidoreductase activity"/>
    <property type="evidence" value="ECO:0007669"/>
    <property type="project" value="UniProtKB-KW"/>
</dbReference>
<feature type="transmembrane region" description="Helical" evidence="6">
    <location>
        <begin position="36"/>
        <end position="55"/>
    </location>
</feature>
<evidence type="ECO:0000313" key="8">
    <source>
        <dbReference type="EMBL" id="OGI83328.1"/>
    </source>
</evidence>
<evidence type="ECO:0000256" key="6">
    <source>
        <dbReference type="SAM" id="Phobius"/>
    </source>
</evidence>
<dbReference type="PANTHER" id="PTHR13887:SF14">
    <property type="entry name" value="DISULFIDE BOND FORMATION PROTEIN D"/>
    <property type="match status" value="1"/>
</dbReference>